<keyword evidence="1" id="KW-0732">Signal</keyword>
<sequence>MALISAWPLLFPILFFLGCFFSSAASSEGSVFHFDIEGSAAVSNQESAVIRGQQQSVATGTFFFHMLKCQEGFYQTASGDCSRCNCNGNANKCLDGSGICVVSHVCHPHSLSSFLLQRSDSRRVVLGFINDGF</sequence>
<evidence type="ECO:0000256" key="1">
    <source>
        <dbReference type="SAM" id="SignalP"/>
    </source>
</evidence>
<dbReference type="OMA" id="NCKPCHC"/>
<dbReference type="GeneTree" id="ENSGT00960000189563"/>
<dbReference type="AlphaFoldDB" id="A0A8C0HBM8"/>
<keyword evidence="3" id="KW-1185">Reference proteome</keyword>
<proteinExistence type="predicted"/>
<evidence type="ECO:0000313" key="2">
    <source>
        <dbReference type="Ensembl" id="ENSCABP00000021913.1"/>
    </source>
</evidence>
<feature type="signal peptide" evidence="1">
    <location>
        <begin position="1"/>
        <end position="26"/>
    </location>
</feature>
<reference evidence="2" key="1">
    <citation type="submission" date="2025-08" db="UniProtKB">
        <authorList>
            <consortium name="Ensembl"/>
        </authorList>
    </citation>
    <scope>IDENTIFICATION</scope>
</reference>
<feature type="chain" id="PRO_5034162354" evidence="1">
    <location>
        <begin position="27"/>
        <end position="133"/>
    </location>
</feature>
<name>A0A8C0HBM8_CHEAB</name>
<accession>A0A8C0HBM8</accession>
<evidence type="ECO:0000313" key="3">
    <source>
        <dbReference type="Proteomes" id="UP000694404"/>
    </source>
</evidence>
<dbReference type="Proteomes" id="UP000694404">
    <property type="component" value="Unplaced"/>
</dbReference>
<dbReference type="Ensembl" id="ENSCABT00000024009.1">
    <property type="protein sequence ID" value="ENSCABP00000021913.1"/>
    <property type="gene ID" value="ENSCABG00000016153.1"/>
</dbReference>
<protein>
    <submittedName>
        <fullName evidence="2">Uncharacterized protein</fullName>
    </submittedName>
</protein>
<organism evidence="2 3">
    <name type="scientific">Chelonoidis abingdonii</name>
    <name type="common">Abingdon island giant tortoise</name>
    <name type="synonym">Testudo abingdonii</name>
    <dbReference type="NCBI Taxonomy" id="106734"/>
    <lineage>
        <taxon>Eukaryota</taxon>
        <taxon>Metazoa</taxon>
        <taxon>Chordata</taxon>
        <taxon>Craniata</taxon>
        <taxon>Vertebrata</taxon>
        <taxon>Euteleostomi</taxon>
        <taxon>Archelosauria</taxon>
        <taxon>Testudinata</taxon>
        <taxon>Testudines</taxon>
        <taxon>Cryptodira</taxon>
        <taxon>Durocryptodira</taxon>
        <taxon>Testudinoidea</taxon>
        <taxon>Testudinidae</taxon>
        <taxon>Chelonoidis</taxon>
    </lineage>
</organism>
<reference evidence="2" key="2">
    <citation type="submission" date="2025-09" db="UniProtKB">
        <authorList>
            <consortium name="Ensembl"/>
        </authorList>
    </citation>
    <scope>IDENTIFICATION</scope>
</reference>